<evidence type="ECO:0000256" key="1">
    <source>
        <dbReference type="ARBA" id="ARBA00004651"/>
    </source>
</evidence>
<keyword evidence="3 10" id="KW-0716">Sensory transduction</keyword>
<keyword evidence="4 10" id="KW-0812">Transmembrane</keyword>
<evidence type="ECO:0000313" key="11">
    <source>
        <dbReference type="EMBL" id="AGG17945.1"/>
    </source>
</evidence>
<accession>M1S0D3</accession>
<feature type="transmembrane region" description="Helical" evidence="10">
    <location>
        <begin position="300"/>
        <end position="324"/>
    </location>
</feature>
<evidence type="ECO:0000256" key="2">
    <source>
        <dbReference type="ARBA" id="ARBA00022475"/>
    </source>
</evidence>
<keyword evidence="6 10" id="KW-1133">Transmembrane helix</keyword>
<evidence type="ECO:0000256" key="3">
    <source>
        <dbReference type="ARBA" id="ARBA00022606"/>
    </source>
</evidence>
<feature type="transmembrane region" description="Helical" evidence="10">
    <location>
        <begin position="336"/>
        <end position="353"/>
    </location>
</feature>
<evidence type="ECO:0000256" key="10">
    <source>
        <dbReference type="RuleBase" id="RU351113"/>
    </source>
</evidence>
<feature type="transmembrane region" description="Helical" evidence="10">
    <location>
        <begin position="45"/>
        <end position="64"/>
    </location>
</feature>
<dbReference type="AlphaFoldDB" id="M1S0D3"/>
<name>M1S0D3_9HYME</name>
<feature type="transmembrane region" description="Helical" evidence="10">
    <location>
        <begin position="136"/>
        <end position="156"/>
    </location>
</feature>
<sequence>MIKRPIETHRKYLDKCIHCIRFCGIWKFDSSASTYHKLMNLFGKIFNPTLLIFHFLTLFADIVANYNDLIIIADDGCFLAGSFTVCFKAYEFHLLNNIYMKIINDVHDSVDVLQKSCDLGVLTIIKQYIFFETLDFFLLIYVVTVLGVGLIVLLPLTRGGLPVRAIFPFDVTKPLMHKIAFFIQAYNISFGLVTIVALEYLSWGLMRWTIVQLKVLSSNYRNCNSDKVPIASFNVTKNTYNKIKNFNILKVDDEDIEIHNFIVFEEKELNSINDCFNWRFRTCIRHHQRLIKIIYDLNDIFTVSLLIQLGVSTFLMCLNGYLAFMFPHDNQRLIRSVLYLVAGFVQLLYWCGFGNELKFQANDLTTSQWMSGWEDKFDGGIKNLVTTSMIRTMQPLEVRAGGLFILSMETFLSILKTSYSVFVLLTTVSDEE</sequence>
<organism evidence="11">
    <name type="scientific">Microplitis mediator</name>
    <dbReference type="NCBI Taxonomy" id="375433"/>
    <lineage>
        <taxon>Eukaryota</taxon>
        <taxon>Metazoa</taxon>
        <taxon>Ecdysozoa</taxon>
        <taxon>Arthropoda</taxon>
        <taxon>Hexapoda</taxon>
        <taxon>Insecta</taxon>
        <taxon>Pterygota</taxon>
        <taxon>Neoptera</taxon>
        <taxon>Endopterygota</taxon>
        <taxon>Hymenoptera</taxon>
        <taxon>Apocrita</taxon>
        <taxon>Ichneumonoidea</taxon>
        <taxon>Braconidae</taxon>
        <taxon>Microgastrinae</taxon>
        <taxon>Microplitis</taxon>
    </lineage>
</organism>
<keyword evidence="7 10" id="KW-0472">Membrane</keyword>
<evidence type="ECO:0000256" key="8">
    <source>
        <dbReference type="ARBA" id="ARBA00023170"/>
    </source>
</evidence>
<keyword evidence="8 10" id="KW-0675">Receptor</keyword>
<evidence type="ECO:0000256" key="9">
    <source>
        <dbReference type="ARBA" id="ARBA00023224"/>
    </source>
</evidence>
<keyword evidence="2" id="KW-1003">Cell membrane</keyword>
<evidence type="ECO:0000256" key="7">
    <source>
        <dbReference type="ARBA" id="ARBA00023136"/>
    </source>
</evidence>
<reference evidence="11" key="1">
    <citation type="submission" date="2012-11" db="EMBL/GenBank/DDBJ databases">
        <title>Molecular characterization and expression profiles of olfactory receptor genes in the parasitic wasp, Microplitis mediator (Hymenoptera: Braconidae).</title>
        <authorList>
            <person name="Ma L."/>
            <person name="Zhang J.Y."/>
        </authorList>
    </citation>
    <scope>NUCLEOTIDE SEQUENCE</scope>
</reference>
<feature type="transmembrane region" description="Helical" evidence="10">
    <location>
        <begin position="70"/>
        <end position="90"/>
    </location>
</feature>
<dbReference type="GO" id="GO:0004984">
    <property type="term" value="F:olfactory receptor activity"/>
    <property type="evidence" value="ECO:0007669"/>
    <property type="project" value="InterPro"/>
</dbReference>
<evidence type="ECO:0000256" key="4">
    <source>
        <dbReference type="ARBA" id="ARBA00022692"/>
    </source>
</evidence>
<comment type="subcellular location">
    <subcellularLocation>
        <location evidence="1 10">Cell membrane</location>
        <topology evidence="1 10">Multi-pass membrane protein</topology>
    </subcellularLocation>
</comment>
<comment type="caution">
    <text evidence="10">Lacks conserved residue(s) required for the propagation of feature annotation.</text>
</comment>
<keyword evidence="9 10" id="KW-0807">Transducer</keyword>
<dbReference type="EMBL" id="KC171932">
    <property type="protein sequence ID" value="AGG17945.1"/>
    <property type="molecule type" value="mRNA"/>
</dbReference>
<evidence type="ECO:0000256" key="6">
    <source>
        <dbReference type="ARBA" id="ARBA00022989"/>
    </source>
</evidence>
<dbReference type="PANTHER" id="PTHR21137">
    <property type="entry name" value="ODORANT RECEPTOR"/>
    <property type="match status" value="1"/>
</dbReference>
<dbReference type="InterPro" id="IPR004117">
    <property type="entry name" value="7tm6_olfct_rcpt"/>
</dbReference>
<dbReference type="PANTHER" id="PTHR21137:SF35">
    <property type="entry name" value="ODORANT RECEPTOR 19A-RELATED"/>
    <property type="match status" value="1"/>
</dbReference>
<dbReference type="GO" id="GO:0007165">
    <property type="term" value="P:signal transduction"/>
    <property type="evidence" value="ECO:0007669"/>
    <property type="project" value="UniProtKB-KW"/>
</dbReference>
<comment type="similarity">
    <text evidence="10">Belongs to the insect chemoreceptor superfamily. Heteromeric odorant receptor channel (TC 1.A.69) family.</text>
</comment>
<keyword evidence="5 10" id="KW-0552">Olfaction</keyword>
<proteinExistence type="evidence at transcript level"/>
<feature type="transmembrane region" description="Helical" evidence="10">
    <location>
        <begin position="176"/>
        <end position="198"/>
    </location>
</feature>
<evidence type="ECO:0000256" key="5">
    <source>
        <dbReference type="ARBA" id="ARBA00022725"/>
    </source>
</evidence>
<dbReference type="Pfam" id="PF02949">
    <property type="entry name" value="7tm_6"/>
    <property type="match status" value="1"/>
</dbReference>
<protein>
    <recommendedName>
        <fullName evidence="10">Odorant receptor</fullName>
    </recommendedName>
</protein>
<dbReference type="GO" id="GO:0005886">
    <property type="term" value="C:plasma membrane"/>
    <property type="evidence" value="ECO:0007669"/>
    <property type="project" value="UniProtKB-SubCell"/>
</dbReference>
<dbReference type="GO" id="GO:0005549">
    <property type="term" value="F:odorant binding"/>
    <property type="evidence" value="ECO:0007669"/>
    <property type="project" value="InterPro"/>
</dbReference>